<dbReference type="Proteomes" id="UP001530377">
    <property type="component" value="Unassembled WGS sequence"/>
</dbReference>
<feature type="transmembrane region" description="Helical" evidence="5">
    <location>
        <begin position="26"/>
        <end position="49"/>
    </location>
</feature>
<dbReference type="Pfam" id="PF04241">
    <property type="entry name" value="DUF423"/>
    <property type="match status" value="1"/>
</dbReference>
<evidence type="ECO:0000256" key="3">
    <source>
        <dbReference type="ARBA" id="ARBA00022989"/>
    </source>
</evidence>
<evidence type="ECO:0000313" key="7">
    <source>
        <dbReference type="Proteomes" id="UP001530377"/>
    </source>
</evidence>
<sequence>MSPSALLQNIEARMSSNDRSTTLRQLAVLLGASGVGLGAFGAHALKTILAKKVGAGENWKTAVTYQLVHAVALLSLSAIDKKSLRDPPSPSSWSGGKMMAIGAAMFSGSIYCLCLDFGPKKVLGPITPIGGLLLISGWVMVGIGNI</sequence>
<accession>A0ABD3RIK1</accession>
<dbReference type="PANTHER" id="PTHR43461:SF1">
    <property type="entry name" value="TRANSMEMBRANE PROTEIN 256"/>
    <property type="match status" value="1"/>
</dbReference>
<gene>
    <name evidence="6" type="ORF">ACHAXA_011203</name>
</gene>
<dbReference type="GO" id="GO:0016020">
    <property type="term" value="C:membrane"/>
    <property type="evidence" value="ECO:0007669"/>
    <property type="project" value="UniProtKB-SubCell"/>
</dbReference>
<evidence type="ECO:0000256" key="2">
    <source>
        <dbReference type="ARBA" id="ARBA00022692"/>
    </source>
</evidence>
<comment type="subcellular location">
    <subcellularLocation>
        <location evidence="1">Membrane</location>
        <topology evidence="1">Multi-pass membrane protein</topology>
    </subcellularLocation>
</comment>
<proteinExistence type="predicted"/>
<dbReference type="PANTHER" id="PTHR43461">
    <property type="entry name" value="TRANSMEMBRANE PROTEIN 256"/>
    <property type="match status" value="1"/>
</dbReference>
<comment type="caution">
    <text evidence="6">The sequence shown here is derived from an EMBL/GenBank/DDBJ whole genome shotgun (WGS) entry which is preliminary data.</text>
</comment>
<protein>
    <recommendedName>
        <fullName evidence="8">DUF423-domain-containing protein</fullName>
    </recommendedName>
</protein>
<organism evidence="6 7">
    <name type="scientific">Cyclostephanos tholiformis</name>
    <dbReference type="NCBI Taxonomy" id="382380"/>
    <lineage>
        <taxon>Eukaryota</taxon>
        <taxon>Sar</taxon>
        <taxon>Stramenopiles</taxon>
        <taxon>Ochrophyta</taxon>
        <taxon>Bacillariophyta</taxon>
        <taxon>Coscinodiscophyceae</taxon>
        <taxon>Thalassiosirophycidae</taxon>
        <taxon>Stephanodiscales</taxon>
        <taxon>Stephanodiscaceae</taxon>
        <taxon>Cyclostephanos</taxon>
    </lineage>
</organism>
<reference evidence="6 7" key="1">
    <citation type="submission" date="2024-10" db="EMBL/GenBank/DDBJ databases">
        <title>Updated reference genomes for cyclostephanoid diatoms.</title>
        <authorList>
            <person name="Roberts W.R."/>
            <person name="Alverson A.J."/>
        </authorList>
    </citation>
    <scope>NUCLEOTIDE SEQUENCE [LARGE SCALE GENOMIC DNA]</scope>
    <source>
        <strain evidence="6 7">AJA228-03</strain>
    </source>
</reference>
<dbReference type="InterPro" id="IPR006696">
    <property type="entry name" value="DUF423"/>
</dbReference>
<feature type="transmembrane region" description="Helical" evidence="5">
    <location>
        <begin position="122"/>
        <end position="143"/>
    </location>
</feature>
<evidence type="ECO:0000256" key="1">
    <source>
        <dbReference type="ARBA" id="ARBA00004141"/>
    </source>
</evidence>
<evidence type="ECO:0000256" key="4">
    <source>
        <dbReference type="ARBA" id="ARBA00023136"/>
    </source>
</evidence>
<dbReference type="AlphaFoldDB" id="A0ABD3RIK1"/>
<evidence type="ECO:0000256" key="5">
    <source>
        <dbReference type="SAM" id="Phobius"/>
    </source>
</evidence>
<keyword evidence="7" id="KW-1185">Reference proteome</keyword>
<keyword evidence="2 5" id="KW-0812">Transmembrane</keyword>
<evidence type="ECO:0008006" key="8">
    <source>
        <dbReference type="Google" id="ProtNLM"/>
    </source>
</evidence>
<keyword evidence="4 5" id="KW-0472">Membrane</keyword>
<dbReference type="EMBL" id="JALLPB020000248">
    <property type="protein sequence ID" value="KAL3811606.1"/>
    <property type="molecule type" value="Genomic_DNA"/>
</dbReference>
<keyword evidence="3 5" id="KW-1133">Transmembrane helix</keyword>
<evidence type="ECO:0000313" key="6">
    <source>
        <dbReference type="EMBL" id="KAL3811606.1"/>
    </source>
</evidence>
<name>A0ABD3RIK1_9STRA</name>
<feature type="transmembrane region" description="Helical" evidence="5">
    <location>
        <begin position="99"/>
        <end position="115"/>
    </location>
</feature>